<gene>
    <name evidence="5" type="ORF">SAMN04488053_102199</name>
</gene>
<evidence type="ECO:0000259" key="4">
    <source>
        <dbReference type="PROSITE" id="PS51186"/>
    </source>
</evidence>
<evidence type="ECO:0000313" key="6">
    <source>
        <dbReference type="Proteomes" id="UP000198778"/>
    </source>
</evidence>
<evidence type="ECO:0000256" key="1">
    <source>
        <dbReference type="ARBA" id="ARBA00022679"/>
    </source>
</evidence>
<evidence type="ECO:0000256" key="3">
    <source>
        <dbReference type="ARBA" id="ARBA00038502"/>
    </source>
</evidence>
<keyword evidence="2" id="KW-0012">Acyltransferase</keyword>
<organism evidence="5 6">
    <name type="scientific">Alkalicoccus daliensis</name>
    <dbReference type="NCBI Taxonomy" id="745820"/>
    <lineage>
        <taxon>Bacteria</taxon>
        <taxon>Bacillati</taxon>
        <taxon>Bacillota</taxon>
        <taxon>Bacilli</taxon>
        <taxon>Bacillales</taxon>
        <taxon>Bacillaceae</taxon>
        <taxon>Alkalicoccus</taxon>
    </lineage>
</organism>
<feature type="domain" description="N-acetyltransferase" evidence="4">
    <location>
        <begin position="3"/>
        <end position="172"/>
    </location>
</feature>
<dbReference type="EMBL" id="FNIL01000002">
    <property type="protein sequence ID" value="SDN60400.1"/>
    <property type="molecule type" value="Genomic_DNA"/>
</dbReference>
<keyword evidence="1 5" id="KW-0808">Transferase</keyword>
<dbReference type="AlphaFoldDB" id="A0A1H0CR97"/>
<dbReference type="InterPro" id="IPR016181">
    <property type="entry name" value="Acyl_CoA_acyltransferase"/>
</dbReference>
<dbReference type="PROSITE" id="PS51186">
    <property type="entry name" value="GNAT"/>
    <property type="match status" value="1"/>
</dbReference>
<dbReference type="GO" id="GO:0005737">
    <property type="term" value="C:cytoplasm"/>
    <property type="evidence" value="ECO:0007669"/>
    <property type="project" value="TreeGrafter"/>
</dbReference>
<comment type="similarity">
    <text evidence="3">Belongs to the acetyltransferase family. RimJ subfamily.</text>
</comment>
<reference evidence="6" key="1">
    <citation type="submission" date="2016-10" db="EMBL/GenBank/DDBJ databases">
        <authorList>
            <person name="Varghese N."/>
            <person name="Submissions S."/>
        </authorList>
    </citation>
    <scope>NUCLEOTIDE SEQUENCE [LARGE SCALE GENOMIC DNA]</scope>
    <source>
        <strain evidence="6">CGMCC 1.10369</strain>
    </source>
</reference>
<protein>
    <submittedName>
        <fullName evidence="5">Ribosomal-protein-alanine N-acetyltransferase</fullName>
    </submittedName>
</protein>
<proteinExistence type="inferred from homology"/>
<evidence type="ECO:0000256" key="2">
    <source>
        <dbReference type="ARBA" id="ARBA00023315"/>
    </source>
</evidence>
<dbReference type="Pfam" id="PF13302">
    <property type="entry name" value="Acetyltransf_3"/>
    <property type="match status" value="1"/>
</dbReference>
<name>A0A1H0CR97_9BACI</name>
<dbReference type="InterPro" id="IPR051531">
    <property type="entry name" value="N-acetyltransferase"/>
</dbReference>
<dbReference type="OrthoDB" id="9801656at2"/>
<dbReference type="PANTHER" id="PTHR43792:SF8">
    <property type="entry name" value="[RIBOSOMAL PROTEIN US5]-ALANINE N-ACETYLTRANSFERASE"/>
    <property type="match status" value="1"/>
</dbReference>
<accession>A0A1H0CR97</accession>
<sequence length="172" mass="19922">MNILLEQLTERDAEKLFAFEGDNRSFFEKMVPGRGESYYQYDEFLLRHQALLLEQEKKEGYYYLVKNPQGTILGRMNIGDVDASHQSGFLGYRIGESFAGKGIAKKSLAILLQLMQKEPIQQIAAKTTTNNIASQKVLEKNGFEWISQDKEHFEMNGELCQFVHYQWTKHCN</sequence>
<dbReference type="Proteomes" id="UP000198778">
    <property type="component" value="Unassembled WGS sequence"/>
</dbReference>
<dbReference type="GO" id="GO:0008999">
    <property type="term" value="F:protein-N-terminal-alanine acetyltransferase activity"/>
    <property type="evidence" value="ECO:0007669"/>
    <property type="project" value="TreeGrafter"/>
</dbReference>
<dbReference type="RefSeq" id="WP_090841454.1">
    <property type="nucleotide sequence ID" value="NZ_FNIL01000002.1"/>
</dbReference>
<evidence type="ECO:0000313" key="5">
    <source>
        <dbReference type="EMBL" id="SDN60400.1"/>
    </source>
</evidence>
<dbReference type="InterPro" id="IPR000182">
    <property type="entry name" value="GNAT_dom"/>
</dbReference>
<dbReference type="PANTHER" id="PTHR43792">
    <property type="entry name" value="GNAT FAMILY, PUTATIVE (AFU_ORTHOLOGUE AFUA_3G00765)-RELATED-RELATED"/>
    <property type="match status" value="1"/>
</dbReference>
<dbReference type="STRING" id="745820.SAMN04488053_102199"/>
<dbReference type="Gene3D" id="3.40.630.30">
    <property type="match status" value="1"/>
</dbReference>
<keyword evidence="6" id="KW-1185">Reference proteome</keyword>
<dbReference type="SUPFAM" id="SSF55729">
    <property type="entry name" value="Acyl-CoA N-acyltransferases (Nat)"/>
    <property type="match status" value="1"/>
</dbReference>